<dbReference type="PANTHER" id="PTHR21266:SF60">
    <property type="entry name" value="3-KETOSTEROID-9-ALPHA-MONOOXYGENASE, OXYGENASE COMPONENT"/>
    <property type="match status" value="1"/>
</dbReference>
<keyword evidence="5" id="KW-0411">Iron-sulfur</keyword>
<evidence type="ECO:0000313" key="8">
    <source>
        <dbReference type="Proteomes" id="UP001310692"/>
    </source>
</evidence>
<accession>A0ABU7LXP2</accession>
<protein>
    <submittedName>
        <fullName evidence="7">Aromatic ring-hydroxylating dioxygenase subunit alpha</fullName>
        <ecNumber evidence="7">1.14.13.-</ecNumber>
    </submittedName>
</protein>
<evidence type="ECO:0000313" key="7">
    <source>
        <dbReference type="EMBL" id="MEE2566316.1"/>
    </source>
</evidence>
<comment type="caution">
    <text evidence="7">The sequence shown here is derived from an EMBL/GenBank/DDBJ whole genome shotgun (WGS) entry which is preliminary data.</text>
</comment>
<dbReference type="Pfam" id="PF19112">
    <property type="entry name" value="VanA_C"/>
    <property type="match status" value="1"/>
</dbReference>
<dbReference type="Proteomes" id="UP001310692">
    <property type="component" value="Unassembled WGS sequence"/>
</dbReference>
<evidence type="ECO:0000259" key="6">
    <source>
        <dbReference type="PROSITE" id="PS51296"/>
    </source>
</evidence>
<evidence type="ECO:0000256" key="3">
    <source>
        <dbReference type="ARBA" id="ARBA00023002"/>
    </source>
</evidence>
<keyword evidence="4" id="KW-0408">Iron</keyword>
<sequence length="361" mass="40804">MTETAPTTAPADDGFLRDLWYFGAIGRDVKPGKAIHREILGEPVLIGRTHEGKAFALRDICPHRGILLSTGQVVKRDGESQVECPYHGWRFRPDGGCAAIPSLTADQAAAMDLSKIRTRSYPVAERYGMIFVYFGRDPEAEPCVPPPVLDIPENSKIRMVETDIFNCHVDHAVIGLMDPAHIPYIHRQWWWRSAKSVHEKAKNFGPVERGFSMLPHKPSANSYVYRLFGGQRQTEIRFELPGLRTEYLRLGERHVTGFTAVTPTNANKTTITIVMYWDVPAMAVIPKALISKGIRTFVGQDRDAVNAQQKGLAYNPQLMLIHDADVQAKWYYKLKTAWEKHRTTGEPFRNPVKPATLRWTS</sequence>
<proteinExistence type="predicted"/>
<dbReference type="SUPFAM" id="SSF50022">
    <property type="entry name" value="ISP domain"/>
    <property type="match status" value="1"/>
</dbReference>
<dbReference type="RefSeq" id="WP_330195855.1">
    <property type="nucleotide sequence ID" value="NZ_JAZDRO010000002.1"/>
</dbReference>
<evidence type="ECO:0000256" key="5">
    <source>
        <dbReference type="ARBA" id="ARBA00023014"/>
    </source>
</evidence>
<keyword evidence="2" id="KW-0479">Metal-binding</keyword>
<keyword evidence="1" id="KW-0001">2Fe-2S</keyword>
<gene>
    <name evidence="7" type="ORF">V0U35_06450</name>
</gene>
<dbReference type="Gene3D" id="2.102.10.10">
    <property type="entry name" value="Rieske [2Fe-2S] iron-sulphur domain"/>
    <property type="match status" value="1"/>
</dbReference>
<dbReference type="EMBL" id="JAZDRO010000002">
    <property type="protein sequence ID" value="MEE2566316.1"/>
    <property type="molecule type" value="Genomic_DNA"/>
</dbReference>
<keyword evidence="8" id="KW-1185">Reference proteome</keyword>
<evidence type="ECO:0000256" key="1">
    <source>
        <dbReference type="ARBA" id="ARBA00022714"/>
    </source>
</evidence>
<dbReference type="InterPro" id="IPR017941">
    <property type="entry name" value="Rieske_2Fe-2S"/>
</dbReference>
<evidence type="ECO:0000256" key="2">
    <source>
        <dbReference type="ARBA" id="ARBA00022723"/>
    </source>
</evidence>
<dbReference type="InterPro" id="IPR050584">
    <property type="entry name" value="Cholesterol_7-desaturase"/>
</dbReference>
<dbReference type="SUPFAM" id="SSF55961">
    <property type="entry name" value="Bet v1-like"/>
    <property type="match status" value="1"/>
</dbReference>
<name>A0ABU7LXP2_9PROT</name>
<keyword evidence="3 7" id="KW-0560">Oxidoreductase</keyword>
<reference evidence="7 8" key="1">
    <citation type="submission" date="2024-01" db="EMBL/GenBank/DDBJ databases">
        <title>Hyphobacterium bacterium isolated from marine sediment.</title>
        <authorList>
            <person name="Zhao S."/>
        </authorList>
    </citation>
    <scope>NUCLEOTIDE SEQUENCE [LARGE SCALE GENOMIC DNA]</scope>
    <source>
        <strain evidence="7 8">Y60-23</strain>
    </source>
</reference>
<dbReference type="GO" id="GO:0051213">
    <property type="term" value="F:dioxygenase activity"/>
    <property type="evidence" value="ECO:0007669"/>
    <property type="project" value="UniProtKB-KW"/>
</dbReference>
<dbReference type="InterPro" id="IPR044043">
    <property type="entry name" value="VanA_C_cat"/>
</dbReference>
<dbReference type="Gene3D" id="3.90.380.10">
    <property type="entry name" value="Naphthalene 1,2-dioxygenase Alpha Subunit, Chain A, domain 1"/>
    <property type="match status" value="1"/>
</dbReference>
<dbReference type="PROSITE" id="PS51296">
    <property type="entry name" value="RIESKE"/>
    <property type="match status" value="1"/>
</dbReference>
<dbReference type="InterPro" id="IPR036922">
    <property type="entry name" value="Rieske_2Fe-2S_sf"/>
</dbReference>
<evidence type="ECO:0000256" key="4">
    <source>
        <dbReference type="ARBA" id="ARBA00023004"/>
    </source>
</evidence>
<keyword evidence="7" id="KW-0223">Dioxygenase</keyword>
<dbReference type="CDD" id="cd03469">
    <property type="entry name" value="Rieske_RO_Alpha_N"/>
    <property type="match status" value="1"/>
</dbReference>
<dbReference type="PANTHER" id="PTHR21266">
    <property type="entry name" value="IRON-SULFUR DOMAIN CONTAINING PROTEIN"/>
    <property type="match status" value="1"/>
</dbReference>
<dbReference type="Pfam" id="PF00355">
    <property type="entry name" value="Rieske"/>
    <property type="match status" value="1"/>
</dbReference>
<organism evidence="7 8">
    <name type="scientific">Hyphobacterium marinum</name>
    <dbReference type="NCBI Taxonomy" id="3116574"/>
    <lineage>
        <taxon>Bacteria</taxon>
        <taxon>Pseudomonadati</taxon>
        <taxon>Pseudomonadota</taxon>
        <taxon>Alphaproteobacteria</taxon>
        <taxon>Maricaulales</taxon>
        <taxon>Maricaulaceae</taxon>
        <taxon>Hyphobacterium</taxon>
    </lineage>
</organism>
<feature type="domain" description="Rieske" evidence="6">
    <location>
        <begin position="21"/>
        <end position="132"/>
    </location>
</feature>
<dbReference type="EC" id="1.14.13.-" evidence="7"/>